<dbReference type="EMBL" id="JAUTBF010000001">
    <property type="protein sequence ID" value="MDQ1123483.1"/>
    <property type="molecule type" value="Genomic_DNA"/>
</dbReference>
<evidence type="ECO:0000313" key="2">
    <source>
        <dbReference type="EMBL" id="MDQ1123483.1"/>
    </source>
</evidence>
<protein>
    <recommendedName>
        <fullName evidence="1">BLUF domain-containing protein</fullName>
    </recommendedName>
</protein>
<keyword evidence="3" id="KW-1185">Reference proteome</keyword>
<feature type="domain" description="BLUF" evidence="1">
    <location>
        <begin position="5"/>
        <end position="96"/>
    </location>
</feature>
<dbReference type="Proteomes" id="UP001226691">
    <property type="component" value="Unassembled WGS sequence"/>
</dbReference>
<sequence>MGGGLHAITYVSTATAPFSDTELEALLTSSRATNLARDLTGMLLYRDGRFLQVLEGPEDDVREIIERIGNDPRHRDMRIVSSDPIAGRRFAEWTMGYEPIAAPASAPPEGFRDSFDDLDAHDAALTARALVELTVWFHARSAPVSGDPVDAARS</sequence>
<dbReference type="RefSeq" id="WP_307483096.1">
    <property type="nucleotide sequence ID" value="NZ_JAUTBF010000001.1"/>
</dbReference>
<dbReference type="InterPro" id="IPR036046">
    <property type="entry name" value="Acylphosphatase-like_dom_sf"/>
</dbReference>
<gene>
    <name evidence="2" type="ORF">QE412_002056</name>
</gene>
<proteinExistence type="predicted"/>
<evidence type="ECO:0000259" key="1">
    <source>
        <dbReference type="PROSITE" id="PS50925"/>
    </source>
</evidence>
<dbReference type="PROSITE" id="PS50925">
    <property type="entry name" value="BLUF"/>
    <property type="match status" value="1"/>
</dbReference>
<dbReference type="InterPro" id="IPR007024">
    <property type="entry name" value="BLUF_domain"/>
</dbReference>
<dbReference type="SMART" id="SM01034">
    <property type="entry name" value="BLUF"/>
    <property type="match status" value="1"/>
</dbReference>
<dbReference type="Gene3D" id="3.30.70.100">
    <property type="match status" value="1"/>
</dbReference>
<evidence type="ECO:0000313" key="3">
    <source>
        <dbReference type="Proteomes" id="UP001226691"/>
    </source>
</evidence>
<name>A0ABU0TUZ6_MICTR</name>
<reference evidence="2 3" key="1">
    <citation type="submission" date="2023-07" db="EMBL/GenBank/DDBJ databases">
        <title>Functional and genomic diversity of the sorghum phyllosphere microbiome.</title>
        <authorList>
            <person name="Shade A."/>
        </authorList>
    </citation>
    <scope>NUCLEOTIDE SEQUENCE [LARGE SCALE GENOMIC DNA]</scope>
    <source>
        <strain evidence="2 3">SORGH_AS_1207</strain>
    </source>
</reference>
<dbReference type="SUPFAM" id="SSF54975">
    <property type="entry name" value="Acylphosphatase/BLUF domain-like"/>
    <property type="match status" value="1"/>
</dbReference>
<comment type="caution">
    <text evidence="2">The sequence shown here is derived from an EMBL/GenBank/DDBJ whole genome shotgun (WGS) entry which is preliminary data.</text>
</comment>
<dbReference type="Pfam" id="PF04940">
    <property type="entry name" value="BLUF"/>
    <property type="match status" value="1"/>
</dbReference>
<accession>A0ABU0TUZ6</accession>
<organism evidence="2 3">
    <name type="scientific">Microbacterium trichothecenolyticum</name>
    <name type="common">Aureobacterium trichothecenolyticum</name>
    <dbReference type="NCBI Taxonomy" id="69370"/>
    <lineage>
        <taxon>Bacteria</taxon>
        <taxon>Bacillati</taxon>
        <taxon>Actinomycetota</taxon>
        <taxon>Actinomycetes</taxon>
        <taxon>Micrococcales</taxon>
        <taxon>Microbacteriaceae</taxon>
        <taxon>Microbacterium</taxon>
    </lineage>
</organism>